<reference evidence="1 2" key="1">
    <citation type="submission" date="2015-11" db="EMBL/GenBank/DDBJ databases">
        <title>Butyribacter intestini gen. nov., sp. nov., a butyric acid-producing bacterium of the family Lachnospiraceae isolated from the human faeces.</title>
        <authorList>
            <person name="Zou Y."/>
            <person name="Xue W."/>
            <person name="Luo G."/>
            <person name="Lv M."/>
        </authorList>
    </citation>
    <scope>NUCLEOTIDE SEQUENCE [LARGE SCALE GENOMIC DNA]</scope>
    <source>
        <strain evidence="1 2">ACET-33324</strain>
    </source>
</reference>
<evidence type="ECO:0000313" key="2">
    <source>
        <dbReference type="Proteomes" id="UP000054874"/>
    </source>
</evidence>
<proteinExistence type="predicted"/>
<organism evidence="1 2">
    <name type="scientific">Acetivibrio ethanolgignens</name>
    <dbReference type="NCBI Taxonomy" id="290052"/>
    <lineage>
        <taxon>Bacteria</taxon>
        <taxon>Bacillati</taxon>
        <taxon>Bacillota</taxon>
        <taxon>Clostridia</taxon>
        <taxon>Eubacteriales</taxon>
        <taxon>Oscillospiraceae</taxon>
        <taxon>Acetivibrio</taxon>
    </lineage>
</organism>
<dbReference type="EMBL" id="LNAM01000079">
    <property type="protein sequence ID" value="KSV59876.1"/>
    <property type="molecule type" value="Genomic_DNA"/>
</dbReference>
<dbReference type="AlphaFoldDB" id="A0A0V8QH42"/>
<accession>A0A0V8QH42</accession>
<comment type="caution">
    <text evidence="1">The sequence shown here is derived from an EMBL/GenBank/DDBJ whole genome shotgun (WGS) entry which is preliminary data.</text>
</comment>
<evidence type="ECO:0000313" key="1">
    <source>
        <dbReference type="EMBL" id="KSV59876.1"/>
    </source>
</evidence>
<dbReference type="Proteomes" id="UP000054874">
    <property type="component" value="Unassembled WGS sequence"/>
</dbReference>
<keyword evidence="2" id="KW-1185">Reference proteome</keyword>
<protein>
    <submittedName>
        <fullName evidence="1">Uncharacterized protein</fullName>
    </submittedName>
</protein>
<sequence length="75" mass="9114">MWHTFLKKLIIKKVLIFRFIQAFMILSVDIQLIKHTNLLAMFTNFRQKELMILSHFIKKKLLNSTRNLRLLKMLV</sequence>
<gene>
    <name evidence="1" type="ORF">ASU35_07690</name>
</gene>
<name>A0A0V8QH42_9FIRM</name>